<dbReference type="EMBL" id="QKQS01000001">
    <property type="protein sequence ID" value="PZA13871.1"/>
    <property type="molecule type" value="Genomic_DNA"/>
</dbReference>
<evidence type="ECO:0000313" key="1">
    <source>
        <dbReference type="EMBL" id="PZA13871.1"/>
    </source>
</evidence>
<accession>A0A323UNE2</accession>
<evidence type="ECO:0000313" key="2">
    <source>
        <dbReference type="Proteomes" id="UP000248134"/>
    </source>
</evidence>
<gene>
    <name evidence="1" type="ORF">DNX69_00040</name>
</gene>
<dbReference type="RefSeq" id="WP_110783828.1">
    <property type="nucleotide sequence ID" value="NZ_QKQS01000001.1"/>
</dbReference>
<reference evidence="1 2" key="1">
    <citation type="submission" date="2018-06" db="EMBL/GenBank/DDBJ databases">
        <title>Draft Whole-Genome Sequence of the purple photosynthetic bacterium Rhodospeudomonas palustris XCP.</title>
        <authorList>
            <person name="Rayyan A."/>
            <person name="Meyer T.E."/>
            <person name="Kyndt J.A."/>
        </authorList>
    </citation>
    <scope>NUCLEOTIDE SEQUENCE [LARGE SCALE GENOMIC DNA]</scope>
    <source>
        <strain evidence="1 2">XCP</strain>
    </source>
</reference>
<organism evidence="1 2">
    <name type="scientific">Rhodopseudomonas palustris</name>
    <dbReference type="NCBI Taxonomy" id="1076"/>
    <lineage>
        <taxon>Bacteria</taxon>
        <taxon>Pseudomonadati</taxon>
        <taxon>Pseudomonadota</taxon>
        <taxon>Alphaproteobacteria</taxon>
        <taxon>Hyphomicrobiales</taxon>
        <taxon>Nitrobacteraceae</taxon>
        <taxon>Rhodopseudomonas</taxon>
    </lineage>
</organism>
<dbReference type="AlphaFoldDB" id="A0A323UNE2"/>
<comment type="caution">
    <text evidence="1">The sequence shown here is derived from an EMBL/GenBank/DDBJ whole genome shotgun (WGS) entry which is preliminary data.</text>
</comment>
<dbReference type="Proteomes" id="UP000248134">
    <property type="component" value="Unassembled WGS sequence"/>
</dbReference>
<sequence length="83" mass="9189">MTETIVFHLNAAEAEIIRRRRAQIAEDELRRILRENSPLALAAIDRIMSRPCVGDESFFDRLATVLKTEAGRGGCEGTFGVVG</sequence>
<proteinExistence type="predicted"/>
<name>A0A323UNE2_RHOPL</name>
<protein>
    <submittedName>
        <fullName evidence="1">Uncharacterized protein</fullName>
    </submittedName>
</protein>